<comment type="similarity">
    <text evidence="2">Belongs to the eukaryotic ribosomal protein eS27 family.</text>
</comment>
<dbReference type="InterPro" id="IPR023407">
    <property type="entry name" value="Ribosomal_eS27_Zn-bd_dom_sf"/>
</dbReference>
<dbReference type="PANTHER" id="PTHR11594">
    <property type="entry name" value="40S RIBOSOMAL PROTEIN S27"/>
    <property type="match status" value="1"/>
</dbReference>
<evidence type="ECO:0000313" key="8">
    <source>
        <dbReference type="Proteomes" id="UP001151760"/>
    </source>
</evidence>
<evidence type="ECO:0000313" key="7">
    <source>
        <dbReference type="EMBL" id="GJT05334.1"/>
    </source>
</evidence>
<reference evidence="7" key="1">
    <citation type="journal article" date="2022" name="Int. J. Mol. Sci.">
        <title>Draft Genome of Tanacetum Coccineum: Genomic Comparison of Closely Related Tanacetum-Family Plants.</title>
        <authorList>
            <person name="Yamashiro T."/>
            <person name="Shiraishi A."/>
            <person name="Nakayama K."/>
            <person name="Satake H."/>
        </authorList>
    </citation>
    <scope>NUCLEOTIDE SEQUENCE</scope>
</reference>
<dbReference type="InterPro" id="IPR011332">
    <property type="entry name" value="Ribosomal_zn-bd"/>
</dbReference>
<accession>A0ABQ5AWL6</accession>
<sequence length="78" mass="9129">MEMKILYPQTELEKRKQELKRCFPFPDSFFMDVRTTPVYSHTQTVVDCANCFMVLCKPTGARARVTEGCSFRRRKTGD</sequence>
<evidence type="ECO:0000256" key="6">
    <source>
        <dbReference type="ARBA" id="ARBA00023274"/>
    </source>
</evidence>
<evidence type="ECO:0000256" key="3">
    <source>
        <dbReference type="ARBA" id="ARBA00022528"/>
    </source>
</evidence>
<protein>
    <submittedName>
        <fullName evidence="7">40S ribosomal protein S27-2</fullName>
    </submittedName>
</protein>
<evidence type="ECO:0000256" key="2">
    <source>
        <dbReference type="ARBA" id="ARBA00010919"/>
    </source>
</evidence>
<dbReference type="EMBL" id="BQNB010012579">
    <property type="protein sequence ID" value="GJT05334.1"/>
    <property type="molecule type" value="Genomic_DNA"/>
</dbReference>
<dbReference type="Proteomes" id="UP001151760">
    <property type="component" value="Unassembled WGS sequence"/>
</dbReference>
<keyword evidence="6" id="KW-0687">Ribonucleoprotein</keyword>
<dbReference type="Pfam" id="PF01667">
    <property type="entry name" value="Ribosomal_S27e"/>
    <property type="match status" value="1"/>
</dbReference>
<evidence type="ECO:0000256" key="4">
    <source>
        <dbReference type="ARBA" id="ARBA00022833"/>
    </source>
</evidence>
<dbReference type="GO" id="GO:0005840">
    <property type="term" value="C:ribosome"/>
    <property type="evidence" value="ECO:0007669"/>
    <property type="project" value="UniProtKB-KW"/>
</dbReference>
<keyword evidence="4" id="KW-0862">Zinc</keyword>
<keyword evidence="8" id="KW-1185">Reference proteome</keyword>
<reference evidence="7" key="2">
    <citation type="submission" date="2022-01" db="EMBL/GenBank/DDBJ databases">
        <authorList>
            <person name="Yamashiro T."/>
            <person name="Shiraishi A."/>
            <person name="Satake H."/>
            <person name="Nakayama K."/>
        </authorList>
    </citation>
    <scope>NUCLEOTIDE SEQUENCE</scope>
</reference>
<name>A0ABQ5AWL6_9ASTR</name>
<keyword evidence="3" id="KW-0934">Plastid</keyword>
<comment type="caution">
    <text evidence="7">The sequence shown here is derived from an EMBL/GenBank/DDBJ whole genome shotgun (WGS) entry which is preliminary data.</text>
</comment>
<evidence type="ECO:0000256" key="1">
    <source>
        <dbReference type="ARBA" id="ARBA00001947"/>
    </source>
</evidence>
<evidence type="ECO:0000256" key="5">
    <source>
        <dbReference type="ARBA" id="ARBA00022980"/>
    </source>
</evidence>
<dbReference type="SUPFAM" id="SSF57829">
    <property type="entry name" value="Zn-binding ribosomal proteins"/>
    <property type="match status" value="1"/>
</dbReference>
<keyword evidence="3" id="KW-0150">Chloroplast</keyword>
<dbReference type="Gene3D" id="2.20.25.100">
    <property type="entry name" value="Zn-binding ribosomal proteins"/>
    <property type="match status" value="1"/>
</dbReference>
<dbReference type="InterPro" id="IPR000592">
    <property type="entry name" value="Ribosomal_eS27"/>
</dbReference>
<proteinExistence type="inferred from homology"/>
<keyword evidence="5 7" id="KW-0689">Ribosomal protein</keyword>
<organism evidence="7 8">
    <name type="scientific">Tanacetum coccineum</name>
    <dbReference type="NCBI Taxonomy" id="301880"/>
    <lineage>
        <taxon>Eukaryota</taxon>
        <taxon>Viridiplantae</taxon>
        <taxon>Streptophyta</taxon>
        <taxon>Embryophyta</taxon>
        <taxon>Tracheophyta</taxon>
        <taxon>Spermatophyta</taxon>
        <taxon>Magnoliopsida</taxon>
        <taxon>eudicotyledons</taxon>
        <taxon>Gunneridae</taxon>
        <taxon>Pentapetalae</taxon>
        <taxon>asterids</taxon>
        <taxon>campanulids</taxon>
        <taxon>Asterales</taxon>
        <taxon>Asteraceae</taxon>
        <taxon>Asteroideae</taxon>
        <taxon>Anthemideae</taxon>
        <taxon>Anthemidinae</taxon>
        <taxon>Tanacetum</taxon>
    </lineage>
</organism>
<gene>
    <name evidence="7" type="ORF">Tco_0839796</name>
</gene>
<comment type="cofactor">
    <cofactor evidence="1">
        <name>Zn(2+)</name>
        <dbReference type="ChEBI" id="CHEBI:29105"/>
    </cofactor>
</comment>